<keyword evidence="1" id="KW-1133">Transmembrane helix</keyword>
<keyword evidence="1" id="KW-0472">Membrane</keyword>
<dbReference type="eggNOG" id="ENOG502TI92">
    <property type="taxonomic scope" value="Eukaryota"/>
</dbReference>
<feature type="transmembrane region" description="Helical" evidence="1">
    <location>
        <begin position="57"/>
        <end position="82"/>
    </location>
</feature>
<feature type="transmembrane region" description="Helical" evidence="1">
    <location>
        <begin position="94"/>
        <end position="113"/>
    </location>
</feature>
<evidence type="ECO:0000313" key="3">
    <source>
        <dbReference type="WBParaSite" id="Csp11.Scaffold605.g5612.t1"/>
    </source>
</evidence>
<dbReference type="Proteomes" id="UP000095282">
    <property type="component" value="Unplaced"/>
</dbReference>
<evidence type="ECO:0000256" key="1">
    <source>
        <dbReference type="SAM" id="Phobius"/>
    </source>
</evidence>
<dbReference type="STRING" id="1561998.A0A1I7TG56"/>
<keyword evidence="1" id="KW-0812">Transmembrane</keyword>
<accession>A0A1I7TG56</accession>
<name>A0A1I7TG56_9PELO</name>
<feature type="transmembrane region" description="Helical" evidence="1">
    <location>
        <begin position="25"/>
        <end position="45"/>
    </location>
</feature>
<dbReference type="AlphaFoldDB" id="A0A1I7TG56"/>
<evidence type="ECO:0000313" key="2">
    <source>
        <dbReference type="Proteomes" id="UP000095282"/>
    </source>
</evidence>
<reference evidence="3" key="1">
    <citation type="submission" date="2016-11" db="UniProtKB">
        <authorList>
            <consortium name="WormBaseParasite"/>
        </authorList>
    </citation>
    <scope>IDENTIFICATION</scope>
</reference>
<dbReference type="WBParaSite" id="Csp11.Scaffold605.g5612.t1">
    <property type="protein sequence ID" value="Csp11.Scaffold605.g5612.t1"/>
    <property type="gene ID" value="Csp11.Scaffold605.g5612"/>
</dbReference>
<proteinExistence type="predicted"/>
<keyword evidence="2" id="KW-1185">Reference proteome</keyword>
<sequence length="133" mass="15363">MTSNVEDQISEILKNPALDPIKKKLLLILHFLSSLFHVAVFYFLLVEWSKVDISLQTHFQVFCLVVIGVGLAIILGLLLIIFRLETKTDAHAKRFFHIWPLVHIALSTVYQLVTQIVLSHWKEYQVTLDIPEQ</sequence>
<protein>
    <submittedName>
        <fullName evidence="3">Transmembrane protein</fullName>
    </submittedName>
</protein>
<organism evidence="2 3">
    <name type="scientific">Caenorhabditis tropicalis</name>
    <dbReference type="NCBI Taxonomy" id="1561998"/>
    <lineage>
        <taxon>Eukaryota</taxon>
        <taxon>Metazoa</taxon>
        <taxon>Ecdysozoa</taxon>
        <taxon>Nematoda</taxon>
        <taxon>Chromadorea</taxon>
        <taxon>Rhabditida</taxon>
        <taxon>Rhabditina</taxon>
        <taxon>Rhabditomorpha</taxon>
        <taxon>Rhabditoidea</taxon>
        <taxon>Rhabditidae</taxon>
        <taxon>Peloderinae</taxon>
        <taxon>Caenorhabditis</taxon>
    </lineage>
</organism>